<reference evidence="2 3" key="1">
    <citation type="submission" date="2015-07" db="EMBL/GenBank/DDBJ databases">
        <title>Acinetobacter yuneri, a novel member of Acinetobacter calcoaceticus-Acinetobacter baumannii complex isolated from clinical specimen.</title>
        <authorList>
            <person name="Yu Y."/>
        </authorList>
    </citation>
    <scope>NUCLEOTIDE SEQUENCE [LARGE SCALE GENOMIC DNA]</scope>
    <source>
        <strain evidence="2 3">A362</strain>
    </source>
</reference>
<dbReference type="RefSeq" id="WP_077170060.1">
    <property type="nucleotide sequence ID" value="NZ_LFZS01000022.1"/>
</dbReference>
<keyword evidence="1" id="KW-1133">Transmembrane helix</keyword>
<keyword evidence="3" id="KW-1185">Reference proteome</keyword>
<dbReference type="AlphaFoldDB" id="A0A1V2UQN5"/>
<feature type="transmembrane region" description="Helical" evidence="1">
    <location>
        <begin position="136"/>
        <end position="156"/>
    </location>
</feature>
<name>A0A1V2UQN5_9GAMM</name>
<comment type="caution">
    <text evidence="2">The sequence shown here is derived from an EMBL/GenBank/DDBJ whole genome shotgun (WGS) entry which is preliminary data.</text>
</comment>
<feature type="transmembrane region" description="Helical" evidence="1">
    <location>
        <begin position="21"/>
        <end position="44"/>
    </location>
</feature>
<organism evidence="2 3">
    <name type="scientific">Acinetobacter genomosp. 33YU</name>
    <dbReference type="NCBI Taxonomy" id="1675530"/>
    <lineage>
        <taxon>Bacteria</taxon>
        <taxon>Pseudomonadati</taxon>
        <taxon>Pseudomonadota</taxon>
        <taxon>Gammaproteobacteria</taxon>
        <taxon>Moraxellales</taxon>
        <taxon>Moraxellaceae</taxon>
        <taxon>Acinetobacter</taxon>
    </lineage>
</organism>
<gene>
    <name evidence="2" type="ORF">AC058_17445</name>
</gene>
<dbReference type="EMBL" id="LFZS01000022">
    <property type="protein sequence ID" value="ONN52294.1"/>
    <property type="molecule type" value="Genomic_DNA"/>
</dbReference>
<accession>A0A1V2UQN5</accession>
<sequence>MNNLITRCVNNLGQWHEVALTVTKAIVAIGVLCLVAYLLTISYIPSEISFGDTLIFLLIFVACSIVYSILSMVLFLFGMSLMPITYFILKLANKYLPPHEQFRDDLPFPKISIITFCVSICFIYILHGLFLAYWQVSLYVGITASLIAFLYYAFYVNRRDIHIFNKKFKNIEEILEDTEASEHLKTFAKEKLKRLETSKKNCLQMALFLIAIPIVYMFPFADIGKLFLHYTMQNTGVRIEKATLYIKAPYANLIELPKMTTKELSQNQIFIFKDMKVPFQGIGKNTLVSYKVKDIEKQLVIPNEYITVERTQKADK</sequence>
<keyword evidence="1" id="KW-0472">Membrane</keyword>
<feature type="transmembrane region" description="Helical" evidence="1">
    <location>
        <begin position="56"/>
        <end position="89"/>
    </location>
</feature>
<evidence type="ECO:0000256" key="1">
    <source>
        <dbReference type="SAM" id="Phobius"/>
    </source>
</evidence>
<evidence type="ECO:0000313" key="3">
    <source>
        <dbReference type="Proteomes" id="UP000189376"/>
    </source>
</evidence>
<feature type="transmembrane region" description="Helical" evidence="1">
    <location>
        <begin position="202"/>
        <end position="221"/>
    </location>
</feature>
<dbReference type="Proteomes" id="UP000189376">
    <property type="component" value="Unassembled WGS sequence"/>
</dbReference>
<feature type="transmembrane region" description="Helical" evidence="1">
    <location>
        <begin position="110"/>
        <end position="130"/>
    </location>
</feature>
<evidence type="ECO:0000313" key="2">
    <source>
        <dbReference type="EMBL" id="ONN52294.1"/>
    </source>
</evidence>
<protein>
    <submittedName>
        <fullName evidence="2">Membrane protein</fullName>
    </submittedName>
</protein>
<keyword evidence="1" id="KW-0812">Transmembrane</keyword>
<proteinExistence type="predicted"/>